<dbReference type="EMBL" id="BJWL01000095">
    <property type="protein sequence ID" value="GFS29658.1"/>
    <property type="molecule type" value="Genomic_DNA"/>
</dbReference>
<dbReference type="AlphaFoldDB" id="A0A7J0DA32"/>
<feature type="region of interest" description="Disordered" evidence="1">
    <location>
        <begin position="479"/>
        <end position="503"/>
    </location>
</feature>
<sequence>MGSGRLGLLTGLISGRKVTENESLSVDANVAVSRDDNAEKVGDLCGSVDVDENSYVGSELEKFEVTTGVPVVADKHEDKLPVGFEDNVEGEVTGKLVDGVVVDEVIDEESVAEKDLRDGLDRMENDVAWEASNITASGGKEDLKNGDETDQKLGEISEKCENSTSDIVNLEERPVNGHANKEAIQVDKESETGDSQIVQGGDSDSQQEASANQKKMRGAQLQQADKDLLKLPMSQPRSLKTKGAKDEEVPTPSPARPAGLGQCCPQLEPVPECAASSDEWKHILRCKTNHIRTQQMEKSEEHDEDLSCMAKHKCEGETMGGVGAFSFDRPPQSQWRRKLEAAGQDTSRFLLHNYVLWKNRGCCQTDPAGIEVRAPPEVPLMALHELYMFVTQRSHVVQPAILAGGWGYGLMILLRESTLLAEQTRAVCRTAIRMGGGMPNFFICSWSTGNAFATRIRASPLPLLPSTLLQSRPQLKLPEEQFGDGDGLDDDLDESSDSNNELEYDKLPPFKRLMNDQLATLSRAQKEAYFDELEFRENLFMKKQLKEEKKRWKMMNEHAALAKDLPSSYSENLEEEFQFPSRGIVRPVLDTHGWDHDLGGNVERRGSSSGSFTDNFWAVSWIGMEILLLEEICSPRFLLDGNTNMIARASLSNSSPVMKIRLCMLQQPRVERYEGLPDKLEKLNERARNYTINISHWIVAINNGYHKLVSEKVANKNLYVHHTRGMRSDTSIRWKDSIVASRKNGGCYFAM</sequence>
<gene>
    <name evidence="2" type="ORF">Acr_00g0007650</name>
</gene>
<feature type="compositionally biased region" description="Acidic residues" evidence="1">
    <location>
        <begin position="481"/>
        <end position="502"/>
    </location>
</feature>
<evidence type="ECO:0000313" key="2">
    <source>
        <dbReference type="EMBL" id="GFS29658.1"/>
    </source>
</evidence>
<evidence type="ECO:0000313" key="3">
    <source>
        <dbReference type="Proteomes" id="UP000585474"/>
    </source>
</evidence>
<evidence type="ECO:0000256" key="1">
    <source>
        <dbReference type="SAM" id="MobiDB-lite"/>
    </source>
</evidence>
<accession>A0A7J0DA32</accession>
<keyword evidence="3" id="KW-1185">Reference proteome</keyword>
<proteinExistence type="predicted"/>
<dbReference type="Proteomes" id="UP000585474">
    <property type="component" value="Unassembled WGS sequence"/>
</dbReference>
<comment type="caution">
    <text evidence="2">The sequence shown here is derived from an EMBL/GenBank/DDBJ whole genome shotgun (WGS) entry which is preliminary data.</text>
</comment>
<protein>
    <submittedName>
        <fullName evidence="2">Multimeric translocon complex in the outer envelope membrane 132</fullName>
    </submittedName>
</protein>
<name>A0A7J0DA32_9ERIC</name>
<reference evidence="3" key="1">
    <citation type="submission" date="2019-07" db="EMBL/GenBank/DDBJ databases">
        <title>De Novo Assembly of kiwifruit Actinidia rufa.</title>
        <authorList>
            <person name="Sugita-Konishi S."/>
            <person name="Sato K."/>
            <person name="Mori E."/>
            <person name="Abe Y."/>
            <person name="Kisaki G."/>
            <person name="Hamano K."/>
            <person name="Suezawa K."/>
            <person name="Otani M."/>
            <person name="Fukuda T."/>
            <person name="Manabe T."/>
            <person name="Gomi K."/>
            <person name="Tabuchi M."/>
            <person name="Akimitsu K."/>
            <person name="Kataoka I."/>
        </authorList>
    </citation>
    <scope>NUCLEOTIDE SEQUENCE [LARGE SCALE GENOMIC DNA]</scope>
    <source>
        <strain evidence="3">cv. Fuchu</strain>
    </source>
</reference>
<organism evidence="2 3">
    <name type="scientific">Actinidia rufa</name>
    <dbReference type="NCBI Taxonomy" id="165716"/>
    <lineage>
        <taxon>Eukaryota</taxon>
        <taxon>Viridiplantae</taxon>
        <taxon>Streptophyta</taxon>
        <taxon>Embryophyta</taxon>
        <taxon>Tracheophyta</taxon>
        <taxon>Spermatophyta</taxon>
        <taxon>Magnoliopsida</taxon>
        <taxon>eudicotyledons</taxon>
        <taxon>Gunneridae</taxon>
        <taxon>Pentapetalae</taxon>
        <taxon>asterids</taxon>
        <taxon>Ericales</taxon>
        <taxon>Actinidiaceae</taxon>
        <taxon>Actinidia</taxon>
    </lineage>
</organism>
<feature type="region of interest" description="Disordered" evidence="1">
    <location>
        <begin position="185"/>
        <end position="260"/>
    </location>
</feature>
<feature type="compositionally biased region" description="Polar residues" evidence="1">
    <location>
        <begin position="193"/>
        <end position="213"/>
    </location>
</feature>